<keyword evidence="5" id="KW-0498">Mitosis</keyword>
<evidence type="ECO:0000256" key="6">
    <source>
        <dbReference type="ARBA" id="ARBA00023067"/>
    </source>
</evidence>
<keyword evidence="4" id="KW-0132">Cell division</keyword>
<dbReference type="InterPro" id="IPR027165">
    <property type="entry name" value="CND3"/>
</dbReference>
<evidence type="ECO:0000256" key="2">
    <source>
        <dbReference type="ARBA" id="ARBA00006533"/>
    </source>
</evidence>
<evidence type="ECO:0000313" key="11">
    <source>
        <dbReference type="Proteomes" id="UP000053257"/>
    </source>
</evidence>
<sequence length="944" mass="106276">MPARVAFSIDDLPANIARIFDQVQSTVANHQKNYVALYKLHTEAAKHMQPSPRGPLLIGERLFEDTFIAMLARALPIKKGATVVDRIIKFAGGYTKFINEKGAAAREEDEDEEEDEETTASRLVARMLNFFFKGCAAKDKIIRFRVVQCIAEMVSHLGEIDDEIYTDLRTHLLERIRDKESSVRVQAAIALSKLCGSEENPDEEPKITDIIIDVLIYDSAADVRRAALLNLPIGPDTLPAILSRTRDVDASVRKLVYHSVLEPHCTVEHDGVMNVGVSHPRALTISQREQIVRNGLGDREDSVKNAATKLVATWVDVVRADIIAFLCLFDLTENSTAEDALLSVFKSRVDILDALEFGDQYWETMTPEKAFLARVFVDHCVSTKDDRRLEAALPVVTALAFRIQSAYNDLVEDIEDAEQAAQEEARLDQEFIIGEMLRMSVNLDYADEIGRRKMFQLVRDMLSQDVLPESLVARGLDVLRKLSPNERDLIRVVVEVIHELRDPEEESAVSDDSQSSVADTPATVKTVRPAKPPQELTPEQRAQADATDLRCLSLCIGMLERVNGTFEENSTLEGILADLIIPAVKRRELVLRERGLISLGLCCLIARRMALNSFQLFLGQVQTAPEILKLRVLQVIFDVLMVHDRDFFGQNNPNGDKIVEFLLNVLKGEESEKVSALLCVGLSKLMLSGMVADDRVLRGLITAYVSPESASNQELRQCLSYFFPVYCYSSSANQRRMQKSFIPVYEEVNKTYDDCDGDDDMISPARVCLMMVDWTDPQKAVAASKRIPGLKPDDSVHVDLAGDIIRALFRDDLEKEDKKALCQLLSKLYIPDEVDDDKIRTLKLLMTTLRSRRPLRDASTKNAFTKFQALIDKRFEKQLADFDEDEYRQLEYLKDLFAFLDDVAPNSDWDDDEVPVKKRGGNKRCAHRDFTTPPTLLTTAAAAR</sequence>
<evidence type="ECO:0000256" key="1">
    <source>
        <dbReference type="ARBA" id="ARBA00004286"/>
    </source>
</evidence>
<dbReference type="GO" id="GO:0007076">
    <property type="term" value="P:mitotic chromosome condensation"/>
    <property type="evidence" value="ECO:0007669"/>
    <property type="project" value="InterPro"/>
</dbReference>
<dbReference type="Gene3D" id="1.25.10.10">
    <property type="entry name" value="Leucine-rich Repeat Variant"/>
    <property type="match status" value="1"/>
</dbReference>
<dbReference type="InterPro" id="IPR025977">
    <property type="entry name" value="Cnd3_C"/>
</dbReference>
<dbReference type="InterPro" id="IPR016024">
    <property type="entry name" value="ARM-type_fold"/>
</dbReference>
<evidence type="ECO:0000259" key="9">
    <source>
        <dbReference type="Pfam" id="PF12719"/>
    </source>
</evidence>
<feature type="region of interest" description="Disordered" evidence="8">
    <location>
        <begin position="503"/>
        <end position="542"/>
    </location>
</feature>
<dbReference type="SUPFAM" id="SSF48371">
    <property type="entry name" value="ARM repeat"/>
    <property type="match status" value="1"/>
</dbReference>
<keyword evidence="6" id="KW-0226">DNA condensation</keyword>
<reference evidence="10 11" key="1">
    <citation type="journal article" date="2014" name="PLoS Genet.">
        <title>Analysis of the Phlebiopsis gigantea genome, transcriptome and secretome provides insight into its pioneer colonization strategies of wood.</title>
        <authorList>
            <person name="Hori C."/>
            <person name="Ishida T."/>
            <person name="Igarashi K."/>
            <person name="Samejima M."/>
            <person name="Suzuki H."/>
            <person name="Master E."/>
            <person name="Ferreira P."/>
            <person name="Ruiz-Duenas F.J."/>
            <person name="Held B."/>
            <person name="Canessa P."/>
            <person name="Larrondo L.F."/>
            <person name="Schmoll M."/>
            <person name="Druzhinina I.S."/>
            <person name="Kubicek C.P."/>
            <person name="Gaskell J.A."/>
            <person name="Kersten P."/>
            <person name="St John F."/>
            <person name="Glasner J."/>
            <person name="Sabat G."/>
            <person name="Splinter BonDurant S."/>
            <person name="Syed K."/>
            <person name="Yadav J."/>
            <person name="Mgbeahuruike A.C."/>
            <person name="Kovalchuk A."/>
            <person name="Asiegbu F.O."/>
            <person name="Lackner G."/>
            <person name="Hoffmeister D."/>
            <person name="Rencoret J."/>
            <person name="Gutierrez A."/>
            <person name="Sun H."/>
            <person name="Lindquist E."/>
            <person name="Barry K."/>
            <person name="Riley R."/>
            <person name="Grigoriev I.V."/>
            <person name="Henrissat B."/>
            <person name="Kues U."/>
            <person name="Berka R.M."/>
            <person name="Martinez A.T."/>
            <person name="Covert S.F."/>
            <person name="Blanchette R.A."/>
            <person name="Cullen D."/>
        </authorList>
    </citation>
    <scope>NUCLEOTIDE SEQUENCE [LARGE SCALE GENOMIC DNA]</scope>
    <source>
        <strain evidence="10 11">11061_1 CR5-6</strain>
    </source>
</reference>
<dbReference type="Proteomes" id="UP000053257">
    <property type="component" value="Unassembled WGS sequence"/>
</dbReference>
<dbReference type="GO" id="GO:0000796">
    <property type="term" value="C:condensin complex"/>
    <property type="evidence" value="ECO:0007669"/>
    <property type="project" value="InterPro"/>
</dbReference>
<organism evidence="10 11">
    <name type="scientific">Phlebiopsis gigantea (strain 11061_1 CR5-6)</name>
    <name type="common">White-rot fungus</name>
    <name type="synonym">Peniophora gigantea</name>
    <dbReference type="NCBI Taxonomy" id="745531"/>
    <lineage>
        <taxon>Eukaryota</taxon>
        <taxon>Fungi</taxon>
        <taxon>Dikarya</taxon>
        <taxon>Basidiomycota</taxon>
        <taxon>Agaricomycotina</taxon>
        <taxon>Agaricomycetes</taxon>
        <taxon>Polyporales</taxon>
        <taxon>Phanerochaetaceae</taxon>
        <taxon>Phlebiopsis</taxon>
    </lineage>
</organism>
<evidence type="ECO:0000256" key="8">
    <source>
        <dbReference type="SAM" id="MobiDB-lite"/>
    </source>
</evidence>
<dbReference type="OrthoDB" id="27187at2759"/>
<dbReference type="PANTHER" id="PTHR14418:SF5">
    <property type="entry name" value="CONDENSIN COMPLEX SUBUNIT 3"/>
    <property type="match status" value="1"/>
</dbReference>
<dbReference type="GO" id="GO:0000793">
    <property type="term" value="C:condensed chromosome"/>
    <property type="evidence" value="ECO:0007669"/>
    <property type="project" value="TreeGrafter"/>
</dbReference>
<keyword evidence="11" id="KW-1185">Reference proteome</keyword>
<dbReference type="GO" id="GO:0051301">
    <property type="term" value="P:cell division"/>
    <property type="evidence" value="ECO:0007669"/>
    <property type="project" value="UniProtKB-KW"/>
</dbReference>
<feature type="domain" description="Nuclear condensin complex subunit 3 C-terminal" evidence="9">
    <location>
        <begin position="550"/>
        <end position="830"/>
    </location>
</feature>
<dbReference type="EMBL" id="KN840577">
    <property type="protein sequence ID" value="KIP04370.1"/>
    <property type="molecule type" value="Genomic_DNA"/>
</dbReference>
<keyword evidence="3" id="KW-0158">Chromosome</keyword>
<evidence type="ECO:0000256" key="7">
    <source>
        <dbReference type="ARBA" id="ARBA00023306"/>
    </source>
</evidence>
<name>A0A0C3S6Y1_PHLG1</name>
<evidence type="ECO:0000256" key="5">
    <source>
        <dbReference type="ARBA" id="ARBA00022776"/>
    </source>
</evidence>
<dbReference type="InterPro" id="IPR011989">
    <property type="entry name" value="ARM-like"/>
</dbReference>
<gene>
    <name evidence="10" type="ORF">PHLGIDRAFT_109678</name>
</gene>
<dbReference type="Pfam" id="PF12719">
    <property type="entry name" value="Cnd3"/>
    <property type="match status" value="1"/>
</dbReference>
<dbReference type="PANTHER" id="PTHR14418">
    <property type="entry name" value="CONDENSIN COMPLEX SUBUNIT 3-RELATED"/>
    <property type="match status" value="1"/>
</dbReference>
<feature type="compositionally biased region" description="Low complexity" evidence="8">
    <location>
        <begin position="510"/>
        <end position="519"/>
    </location>
</feature>
<dbReference type="STRING" id="745531.A0A0C3S6Y1"/>
<proteinExistence type="inferred from homology"/>
<comment type="subcellular location">
    <subcellularLocation>
        <location evidence="1">Chromosome</location>
    </subcellularLocation>
</comment>
<accession>A0A0C3S6Y1</accession>
<dbReference type="HOGENOM" id="CLU_004446_1_0_1"/>
<keyword evidence="7" id="KW-0131">Cell cycle</keyword>
<comment type="similarity">
    <text evidence="2">Belongs to the CND3 (condensin subunit 3) family.</text>
</comment>
<evidence type="ECO:0000313" key="10">
    <source>
        <dbReference type="EMBL" id="KIP04370.1"/>
    </source>
</evidence>
<dbReference type="AlphaFoldDB" id="A0A0C3S6Y1"/>
<protein>
    <recommendedName>
        <fullName evidence="9">Nuclear condensin complex subunit 3 C-terminal domain-containing protein</fullName>
    </recommendedName>
</protein>
<evidence type="ECO:0000256" key="3">
    <source>
        <dbReference type="ARBA" id="ARBA00022454"/>
    </source>
</evidence>
<evidence type="ECO:0000256" key="4">
    <source>
        <dbReference type="ARBA" id="ARBA00022618"/>
    </source>
</evidence>